<feature type="domain" description="HTH araC/xylS-type" evidence="4">
    <location>
        <begin position="180"/>
        <end position="280"/>
    </location>
</feature>
<proteinExistence type="predicted"/>
<keyword evidence="2" id="KW-0238">DNA-binding</keyword>
<evidence type="ECO:0000256" key="2">
    <source>
        <dbReference type="ARBA" id="ARBA00023125"/>
    </source>
</evidence>
<dbReference type="PANTHER" id="PTHR11019:SF199">
    <property type="entry name" value="HTH-TYPE TRANSCRIPTIONAL REGULATOR NIMR"/>
    <property type="match status" value="1"/>
</dbReference>
<dbReference type="RefSeq" id="WP_250919850.1">
    <property type="nucleotide sequence ID" value="NZ_JAMQAW010000011.1"/>
</dbReference>
<accession>A0ABT0UM26</accession>
<evidence type="ECO:0000256" key="3">
    <source>
        <dbReference type="ARBA" id="ARBA00023163"/>
    </source>
</evidence>
<dbReference type="InterPro" id="IPR018060">
    <property type="entry name" value="HTH_AraC"/>
</dbReference>
<keyword evidence="1" id="KW-0805">Transcription regulation</keyword>
<dbReference type="PANTHER" id="PTHR11019">
    <property type="entry name" value="HTH-TYPE TRANSCRIPTIONAL REGULATOR NIMR"/>
    <property type="match status" value="1"/>
</dbReference>
<dbReference type="SMART" id="SM00342">
    <property type="entry name" value="HTH_ARAC"/>
    <property type="match status" value="1"/>
</dbReference>
<dbReference type="Proteomes" id="UP001431429">
    <property type="component" value="Unassembled WGS sequence"/>
</dbReference>
<keyword evidence="3" id="KW-0804">Transcription</keyword>
<dbReference type="SUPFAM" id="SSF46689">
    <property type="entry name" value="Homeodomain-like"/>
    <property type="match status" value="1"/>
</dbReference>
<dbReference type="InterPro" id="IPR011051">
    <property type="entry name" value="RmlC_Cupin_sf"/>
</dbReference>
<protein>
    <submittedName>
        <fullName evidence="5">AraC family transcriptional regulator</fullName>
    </submittedName>
</protein>
<dbReference type="EMBL" id="JAMQAW010000011">
    <property type="protein sequence ID" value="MCM2389505.1"/>
    <property type="molecule type" value="Genomic_DNA"/>
</dbReference>
<name>A0ABT0UM26_9ACTN</name>
<organism evidence="5 6">
    <name type="scientific">Streptomyces albipurpureus</name>
    <dbReference type="NCBI Taxonomy" id="2897419"/>
    <lineage>
        <taxon>Bacteria</taxon>
        <taxon>Bacillati</taxon>
        <taxon>Actinomycetota</taxon>
        <taxon>Actinomycetes</taxon>
        <taxon>Kitasatosporales</taxon>
        <taxon>Streptomycetaceae</taxon>
        <taxon>Streptomyces</taxon>
    </lineage>
</organism>
<gene>
    <name evidence="5" type="ORF">NBG84_14590</name>
</gene>
<dbReference type="Gene3D" id="1.10.10.60">
    <property type="entry name" value="Homeodomain-like"/>
    <property type="match status" value="1"/>
</dbReference>
<sequence length="314" mass="34259">MPNLGRVIVLRGQAVEEVERVDTRREVRAPYGISTSRMRRERHPQGRTWEAHTHPFDHELLWGVTGSAVTAVVDGVSWTVPPTVGLWLPAGAVHEVTTGPGADFNTTYFRAEVFTPASPRPGVWGRPGLIAVCAALREILLHMRRYGMLLAARHRAEQVAFDLLQPLEIAAVEVPMPTDPRALVVAEALIADPADPRSLTDFARLSGCGVRTLTRVFTADTGMSFVQWRTQLRIRAALTYLAGGLPVSVVGRRVGYGTPSAFVAVFRRVTGRTPGECFGLIEDSGYEGFEGFEGFEGLEGFEEGFQECEGAAGQ</sequence>
<comment type="caution">
    <text evidence="5">The sequence shown here is derived from an EMBL/GenBank/DDBJ whole genome shotgun (WGS) entry which is preliminary data.</text>
</comment>
<reference evidence="5" key="1">
    <citation type="submission" date="2022-06" db="EMBL/GenBank/DDBJ databases">
        <title>Genome public.</title>
        <authorList>
            <person name="Sun Q."/>
        </authorList>
    </citation>
    <scope>NUCLEOTIDE SEQUENCE</scope>
    <source>
        <strain evidence="5">CWNU-1</strain>
    </source>
</reference>
<dbReference type="PROSITE" id="PS01124">
    <property type="entry name" value="HTH_ARAC_FAMILY_2"/>
    <property type="match status" value="1"/>
</dbReference>
<dbReference type="SUPFAM" id="SSF51182">
    <property type="entry name" value="RmlC-like cupins"/>
    <property type="match status" value="1"/>
</dbReference>
<dbReference type="Pfam" id="PF12833">
    <property type="entry name" value="HTH_18"/>
    <property type="match status" value="1"/>
</dbReference>
<dbReference type="InterPro" id="IPR009057">
    <property type="entry name" value="Homeodomain-like_sf"/>
</dbReference>
<dbReference type="PROSITE" id="PS00041">
    <property type="entry name" value="HTH_ARAC_FAMILY_1"/>
    <property type="match status" value="1"/>
</dbReference>
<evidence type="ECO:0000313" key="6">
    <source>
        <dbReference type="Proteomes" id="UP001431429"/>
    </source>
</evidence>
<evidence type="ECO:0000259" key="4">
    <source>
        <dbReference type="PROSITE" id="PS01124"/>
    </source>
</evidence>
<evidence type="ECO:0000313" key="5">
    <source>
        <dbReference type="EMBL" id="MCM2389505.1"/>
    </source>
</evidence>
<evidence type="ECO:0000256" key="1">
    <source>
        <dbReference type="ARBA" id="ARBA00023015"/>
    </source>
</evidence>
<dbReference type="InterPro" id="IPR018062">
    <property type="entry name" value="HTH_AraC-typ_CS"/>
</dbReference>
<keyword evidence="6" id="KW-1185">Reference proteome</keyword>